<feature type="domain" description="Endonuclease/exonuclease/phosphatase" evidence="1">
    <location>
        <begin position="19"/>
        <end position="99"/>
    </location>
</feature>
<organism evidence="3 4">
    <name type="scientific">Helobdella robusta</name>
    <name type="common">Californian leech</name>
    <dbReference type="NCBI Taxonomy" id="6412"/>
    <lineage>
        <taxon>Eukaryota</taxon>
        <taxon>Metazoa</taxon>
        <taxon>Spiralia</taxon>
        <taxon>Lophotrochozoa</taxon>
        <taxon>Annelida</taxon>
        <taxon>Clitellata</taxon>
        <taxon>Hirudinea</taxon>
        <taxon>Rhynchobdellida</taxon>
        <taxon>Glossiphoniidae</taxon>
        <taxon>Helobdella</taxon>
    </lineage>
</organism>
<dbReference type="AlphaFoldDB" id="T1ENC7"/>
<reference evidence="3" key="3">
    <citation type="submission" date="2015-06" db="UniProtKB">
        <authorList>
            <consortium name="EnsemblMetazoa"/>
        </authorList>
    </citation>
    <scope>IDENTIFICATION</scope>
</reference>
<dbReference type="EMBL" id="AMQM01000149">
    <property type="status" value="NOT_ANNOTATED_CDS"/>
    <property type="molecule type" value="Genomic_DNA"/>
</dbReference>
<dbReference type="Gene3D" id="3.60.10.10">
    <property type="entry name" value="Endonuclease/exonuclease/phosphatase"/>
    <property type="match status" value="1"/>
</dbReference>
<proteinExistence type="predicted"/>
<dbReference type="Proteomes" id="UP000015101">
    <property type="component" value="Unassembled WGS sequence"/>
</dbReference>
<dbReference type="RefSeq" id="XP_009009080.1">
    <property type="nucleotide sequence ID" value="XM_009010832.1"/>
</dbReference>
<dbReference type="SUPFAM" id="SSF56219">
    <property type="entry name" value="DNase I-like"/>
    <property type="match status" value="1"/>
</dbReference>
<dbReference type="EnsemblMetazoa" id="HelroT158869">
    <property type="protein sequence ID" value="HelroP158869"/>
    <property type="gene ID" value="HelroG158869"/>
</dbReference>
<name>T1ENC7_HELRO</name>
<dbReference type="InterPro" id="IPR036691">
    <property type="entry name" value="Endo/exonu/phosph_ase_sf"/>
</dbReference>
<dbReference type="Pfam" id="PF14529">
    <property type="entry name" value="Exo_endo_phos_2"/>
    <property type="match status" value="1"/>
</dbReference>
<dbReference type="HOGENOM" id="CLU_1251853_0_0_1"/>
<dbReference type="STRING" id="6412.T1ENC7"/>
<dbReference type="GeneID" id="20198077"/>
<evidence type="ECO:0000259" key="1">
    <source>
        <dbReference type="Pfam" id="PF14529"/>
    </source>
</evidence>
<evidence type="ECO:0000313" key="3">
    <source>
        <dbReference type="EnsemblMetazoa" id="HelroP158869"/>
    </source>
</evidence>
<dbReference type="KEGG" id="hro:HELRODRAFT_158869"/>
<dbReference type="PANTHER" id="PTHR46670">
    <property type="entry name" value="ENDO/EXONUCLEASE/PHOSPHATASE DOMAIN-CONTAINING PROTEIN"/>
    <property type="match status" value="1"/>
</dbReference>
<dbReference type="InterPro" id="IPR005135">
    <property type="entry name" value="Endo/exonuclease/phosphatase"/>
</dbReference>
<sequence length="221" mass="25711">MYFSLKRIITLRKFRLKLACSVCSDKTFIICGDFNAPPPLFGIDHHLSSLLESFYLTQHVSSSTHVHGNSLDLVITHTNNNVVDNLTVNDCVFSDHNIVCFNIVLFKPPSTIIHSCRRSFRRLNYTSFENGVNRTFDDLLSQDLERYSFRESSHPRCSLSQEAIAVKRNCRRMERHYKHDKSVLNFVNYKNAKRVARDAIMRSWIDSIKNTLYNCLNSRDL</sequence>
<evidence type="ECO:0000313" key="2">
    <source>
        <dbReference type="EMBL" id="ESO12360.1"/>
    </source>
</evidence>
<protein>
    <recommendedName>
        <fullName evidence="1">Endonuclease/exonuclease/phosphatase domain-containing protein</fullName>
    </recommendedName>
</protein>
<dbReference type="GO" id="GO:0003824">
    <property type="term" value="F:catalytic activity"/>
    <property type="evidence" value="ECO:0007669"/>
    <property type="project" value="InterPro"/>
</dbReference>
<dbReference type="EMBL" id="KB095811">
    <property type="protein sequence ID" value="ESO12360.1"/>
    <property type="molecule type" value="Genomic_DNA"/>
</dbReference>
<keyword evidence="4" id="KW-1185">Reference proteome</keyword>
<evidence type="ECO:0000313" key="4">
    <source>
        <dbReference type="Proteomes" id="UP000015101"/>
    </source>
</evidence>
<dbReference type="PANTHER" id="PTHR46670:SF3">
    <property type="entry name" value="ENDONUCLEASE_EXONUCLEASE_PHOSPHATASE DOMAIN-CONTAINING PROTEIN"/>
    <property type="match status" value="1"/>
</dbReference>
<dbReference type="OrthoDB" id="5982167at2759"/>
<dbReference type="InParanoid" id="T1ENC7"/>
<reference evidence="4" key="1">
    <citation type="submission" date="2012-12" db="EMBL/GenBank/DDBJ databases">
        <authorList>
            <person name="Hellsten U."/>
            <person name="Grimwood J."/>
            <person name="Chapman J.A."/>
            <person name="Shapiro H."/>
            <person name="Aerts A."/>
            <person name="Otillar R.P."/>
            <person name="Terry A.Y."/>
            <person name="Boore J.L."/>
            <person name="Simakov O."/>
            <person name="Marletaz F."/>
            <person name="Cho S.-J."/>
            <person name="Edsinger-Gonzales E."/>
            <person name="Havlak P."/>
            <person name="Kuo D.-H."/>
            <person name="Larsson T."/>
            <person name="Lv J."/>
            <person name="Arendt D."/>
            <person name="Savage R."/>
            <person name="Osoegawa K."/>
            <person name="de Jong P."/>
            <person name="Lindberg D.R."/>
            <person name="Seaver E.C."/>
            <person name="Weisblat D.A."/>
            <person name="Putnam N.H."/>
            <person name="Grigoriev I.V."/>
            <person name="Rokhsar D.S."/>
        </authorList>
    </citation>
    <scope>NUCLEOTIDE SEQUENCE</scope>
</reference>
<dbReference type="CTD" id="20198077"/>
<reference evidence="2 4" key="2">
    <citation type="journal article" date="2013" name="Nature">
        <title>Insights into bilaterian evolution from three spiralian genomes.</title>
        <authorList>
            <person name="Simakov O."/>
            <person name="Marletaz F."/>
            <person name="Cho S.J."/>
            <person name="Edsinger-Gonzales E."/>
            <person name="Havlak P."/>
            <person name="Hellsten U."/>
            <person name="Kuo D.H."/>
            <person name="Larsson T."/>
            <person name="Lv J."/>
            <person name="Arendt D."/>
            <person name="Savage R."/>
            <person name="Osoegawa K."/>
            <person name="de Jong P."/>
            <person name="Grimwood J."/>
            <person name="Chapman J.A."/>
            <person name="Shapiro H."/>
            <person name="Aerts A."/>
            <person name="Otillar R.P."/>
            <person name="Terry A.Y."/>
            <person name="Boore J.L."/>
            <person name="Grigoriev I.V."/>
            <person name="Lindberg D.R."/>
            <person name="Seaver E.C."/>
            <person name="Weisblat D.A."/>
            <person name="Putnam N.H."/>
            <person name="Rokhsar D.S."/>
        </authorList>
    </citation>
    <scope>NUCLEOTIDE SEQUENCE</scope>
</reference>
<gene>
    <name evidence="3" type="primary">20198077</name>
    <name evidence="2" type="ORF">HELRODRAFT_158869</name>
</gene>
<accession>T1ENC7</accession>